<gene>
    <name evidence="8" type="ORF">J2T23_003514</name>
</gene>
<evidence type="ECO:0000313" key="8">
    <source>
        <dbReference type="EMBL" id="MDQ0147597.1"/>
    </source>
</evidence>
<dbReference type="RefSeq" id="WP_141160825.1">
    <property type="nucleotide sequence ID" value="NZ_JAUSTB010000014.1"/>
</dbReference>
<dbReference type="Pfam" id="PF12823">
    <property type="entry name" value="DUF3817"/>
    <property type="match status" value="1"/>
</dbReference>
<organism evidence="8 9">
    <name type="scientific">Pseudarthrobacter niigatensis</name>
    <dbReference type="NCBI Taxonomy" id="369935"/>
    <lineage>
        <taxon>Bacteria</taxon>
        <taxon>Bacillati</taxon>
        <taxon>Actinomycetota</taxon>
        <taxon>Actinomycetes</taxon>
        <taxon>Micrococcales</taxon>
        <taxon>Micrococcaceae</taxon>
        <taxon>Pseudarthrobacter</taxon>
    </lineage>
</organism>
<feature type="transmembrane region" description="Helical" evidence="6">
    <location>
        <begin position="12"/>
        <end position="34"/>
    </location>
</feature>
<feature type="transmembrane region" description="Helical" evidence="6">
    <location>
        <begin position="71"/>
        <end position="90"/>
    </location>
</feature>
<dbReference type="PANTHER" id="PTHR40077:SF1">
    <property type="entry name" value="MEMBRANE PROTEIN"/>
    <property type="match status" value="1"/>
</dbReference>
<dbReference type="EMBL" id="JAUSTB010000014">
    <property type="protein sequence ID" value="MDQ0147597.1"/>
    <property type="molecule type" value="Genomic_DNA"/>
</dbReference>
<accession>A0AAJ1WH15</accession>
<evidence type="ECO:0000256" key="6">
    <source>
        <dbReference type="SAM" id="Phobius"/>
    </source>
</evidence>
<reference evidence="8 9" key="1">
    <citation type="submission" date="2023-07" db="EMBL/GenBank/DDBJ databases">
        <title>Sorghum-associated microbial communities from plants grown in Nebraska, USA.</title>
        <authorList>
            <person name="Schachtman D."/>
        </authorList>
    </citation>
    <scope>NUCLEOTIDE SEQUENCE [LARGE SCALE GENOMIC DNA]</scope>
    <source>
        <strain evidence="8 9">DS1001</strain>
    </source>
</reference>
<keyword evidence="2" id="KW-1003">Cell membrane</keyword>
<evidence type="ECO:0000256" key="1">
    <source>
        <dbReference type="ARBA" id="ARBA00004651"/>
    </source>
</evidence>
<evidence type="ECO:0000259" key="7">
    <source>
        <dbReference type="Pfam" id="PF12823"/>
    </source>
</evidence>
<dbReference type="AlphaFoldDB" id="A0AAJ1WH15"/>
<evidence type="ECO:0000256" key="3">
    <source>
        <dbReference type="ARBA" id="ARBA00022692"/>
    </source>
</evidence>
<evidence type="ECO:0000313" key="9">
    <source>
        <dbReference type="Proteomes" id="UP001239267"/>
    </source>
</evidence>
<proteinExistence type="predicted"/>
<name>A0AAJ1WH15_9MICC</name>
<dbReference type="Proteomes" id="UP001239267">
    <property type="component" value="Unassembled WGS sequence"/>
</dbReference>
<keyword evidence="4 6" id="KW-1133">Transmembrane helix</keyword>
<evidence type="ECO:0000256" key="2">
    <source>
        <dbReference type="ARBA" id="ARBA00022475"/>
    </source>
</evidence>
<keyword evidence="3 6" id="KW-0812">Transmembrane</keyword>
<feature type="transmembrane region" description="Helical" evidence="6">
    <location>
        <begin position="40"/>
        <end position="64"/>
    </location>
</feature>
<keyword evidence="9" id="KW-1185">Reference proteome</keyword>
<comment type="subcellular location">
    <subcellularLocation>
        <location evidence="1">Cell membrane</location>
        <topology evidence="1">Multi-pass membrane protein</topology>
    </subcellularLocation>
</comment>
<dbReference type="InterPro" id="IPR023845">
    <property type="entry name" value="DUF3817_TM"/>
</dbReference>
<dbReference type="PANTHER" id="PTHR40077">
    <property type="entry name" value="MEMBRANE PROTEIN-RELATED"/>
    <property type="match status" value="1"/>
</dbReference>
<comment type="caution">
    <text evidence="8">The sequence shown here is derived from an EMBL/GenBank/DDBJ whole genome shotgun (WGS) entry which is preliminary data.</text>
</comment>
<sequence length="117" mass="12823">MPLRTTMIRAFRILAVAEACSWAALLAGMYFKWIAGTTELGVQVAGPIHGALFIGYGVAALMLWRVQRWPFRVAALAGFSAIFPFATLLFERWAGRRRYLTAVEAADAATALESSRA</sequence>
<evidence type="ECO:0000256" key="4">
    <source>
        <dbReference type="ARBA" id="ARBA00022989"/>
    </source>
</evidence>
<dbReference type="NCBIfam" id="TIGR03954">
    <property type="entry name" value="integ_memb_HG"/>
    <property type="match status" value="1"/>
</dbReference>
<dbReference type="GO" id="GO:0005886">
    <property type="term" value="C:plasma membrane"/>
    <property type="evidence" value="ECO:0007669"/>
    <property type="project" value="UniProtKB-SubCell"/>
</dbReference>
<evidence type="ECO:0000256" key="5">
    <source>
        <dbReference type="ARBA" id="ARBA00023136"/>
    </source>
</evidence>
<keyword evidence="5 6" id="KW-0472">Membrane</keyword>
<protein>
    <submittedName>
        <fullName evidence="8">Integral membrane protein</fullName>
    </submittedName>
</protein>
<feature type="domain" description="DUF3817" evidence="7">
    <location>
        <begin position="9"/>
        <end position="95"/>
    </location>
</feature>